<evidence type="ECO:0008006" key="3">
    <source>
        <dbReference type="Google" id="ProtNLM"/>
    </source>
</evidence>
<dbReference type="InterPro" id="IPR042226">
    <property type="entry name" value="eFR1_2_sf"/>
</dbReference>
<dbReference type="Gene3D" id="3.30.420.60">
    <property type="entry name" value="eRF1 domain 2"/>
    <property type="match status" value="1"/>
</dbReference>
<dbReference type="InterPro" id="IPR041202">
    <property type="entry name" value="BaeRF_family10"/>
</dbReference>
<dbReference type="Proteomes" id="UP000463951">
    <property type="component" value="Chromosome"/>
</dbReference>
<name>A0A499UCI7_9ACTN</name>
<protein>
    <recommendedName>
        <fullName evidence="3">Peptide chain release factor 1</fullName>
    </recommendedName>
</protein>
<evidence type="ECO:0000313" key="1">
    <source>
        <dbReference type="EMBL" id="BBJ38713.1"/>
    </source>
</evidence>
<evidence type="ECO:0000313" key="2">
    <source>
        <dbReference type="Proteomes" id="UP000463951"/>
    </source>
</evidence>
<sequence>MITQEQVDRVLRLSGNGLPCVSLYVPVLPEQPGRSTFMTRVASLLDGIRPLSLDSSLDHAARLSLREDIVKLEKSLAFEPHQPGAVAVFACSGKDVYEEVWLPRPTRERIVVNSDPYVRPMLAVLDEYDRACAVIVDRGTGEIWEHYLDQARELEAIRDRTLRKPDYAAGLAEDRVRNKADELSKRHFRKLIGELKQLFGRRAFDVLVVGGHSYEVPNFLQFLPRDLRERLIGDFTVDRETATPADIRNRVQNIVADHAHREQRRLVGDILEAKAAGRPPSAVGLDETLWAASLAAVGTLAADEEAAAPGVVCDRDGLLARSGKSCPLCGDPLREVPDIIDALTETVIDDGGEIRHIEPETELRTHQTGALLRFELPPRPTATG</sequence>
<proteinExistence type="predicted"/>
<reference evidence="1 2" key="1">
    <citation type="journal article" date="2020" name="Int. J. Syst. Evol. Microbiol.">
        <title>Reclassification of Streptomyces castelarensis and Streptomyces sporoclivatus as later heterotypic synonyms of Streptomyces antimycoticus.</title>
        <authorList>
            <person name="Komaki H."/>
            <person name="Tamura T."/>
        </authorList>
    </citation>
    <scope>NUCLEOTIDE SEQUENCE [LARGE SCALE GENOMIC DNA]</scope>
    <source>
        <strain evidence="1 2">NBRC 100767</strain>
    </source>
</reference>
<dbReference type="Pfam" id="PF18854">
    <property type="entry name" value="baeRF_family10"/>
    <property type="match status" value="1"/>
</dbReference>
<accession>A0A499UCI7</accession>
<organism evidence="1 2">
    <name type="scientific">Streptomyces antimycoticus</name>
    <dbReference type="NCBI Taxonomy" id="68175"/>
    <lineage>
        <taxon>Bacteria</taxon>
        <taxon>Bacillati</taxon>
        <taxon>Actinomycetota</taxon>
        <taxon>Actinomycetes</taxon>
        <taxon>Kitasatosporales</taxon>
        <taxon>Streptomycetaceae</taxon>
        <taxon>Streptomyces</taxon>
        <taxon>Streptomyces violaceusniger group</taxon>
    </lineage>
</organism>
<dbReference type="EMBL" id="AP019620">
    <property type="protein sequence ID" value="BBJ38713.1"/>
    <property type="molecule type" value="Genomic_DNA"/>
</dbReference>
<dbReference type="AlphaFoldDB" id="A0A499UCI7"/>
<gene>
    <name evidence="1" type="ORF">SSPO_014310</name>
</gene>